<sequence length="402" mass="45983">MWEESHGIVANHMYDPILGEHFDKDNRETKWWDTGAEPIWVTNQLQGGRSGVYYWAGSEIEIKGVLPSHYKKYSDTTPFMERIDEIIEWFTEPNPINVGLLYFNEPDHSGHQYGPEAPEMFDVIRMCDNTTGYLIQRLKEANLYDKINIIITSDHGMTTLDTEIRVIVLQDYVNLNLFEIVDGRQVVSVRPYNNRDIDIIYHALYNKHPNLTVYKKEDIPEHFHYRNNPRIMPILLVASEGWSIASNKHLKGGHGYDNRYKSMRAFFIAHGPAFKSNFTSKPFNNVDVYPLICHIMNLQPGPHNGSLSAVNHMLTSSHSFVYLSGHLAIIIVCSIALISVILLAPVYLWKHFKGQHSGSINLKLDDDVPLLPGKDSQTVESTVPGHRLSDTLRQVDVDNTEL</sequence>
<reference evidence="3" key="1">
    <citation type="submission" date="2025-08" db="UniProtKB">
        <authorList>
            <consortium name="RefSeq"/>
        </authorList>
    </citation>
    <scope>IDENTIFICATION</scope>
    <source>
        <tissue evidence="3">Testes</tissue>
    </source>
</reference>
<evidence type="ECO:0000313" key="2">
    <source>
        <dbReference type="Proteomes" id="UP000694865"/>
    </source>
</evidence>
<dbReference type="SUPFAM" id="SSF53649">
    <property type="entry name" value="Alkaline phosphatase-like"/>
    <property type="match status" value="1"/>
</dbReference>
<dbReference type="GeneID" id="100377467"/>
<evidence type="ECO:0000256" key="1">
    <source>
        <dbReference type="SAM" id="Phobius"/>
    </source>
</evidence>
<organism evidence="2 3">
    <name type="scientific">Saccoglossus kowalevskii</name>
    <name type="common">Acorn worm</name>
    <dbReference type="NCBI Taxonomy" id="10224"/>
    <lineage>
        <taxon>Eukaryota</taxon>
        <taxon>Metazoa</taxon>
        <taxon>Hemichordata</taxon>
        <taxon>Enteropneusta</taxon>
        <taxon>Harrimaniidae</taxon>
        <taxon>Saccoglossus</taxon>
    </lineage>
</organism>
<dbReference type="Proteomes" id="UP000694865">
    <property type="component" value="Unplaced"/>
</dbReference>
<dbReference type="InterPro" id="IPR017850">
    <property type="entry name" value="Alkaline_phosphatase_core_sf"/>
</dbReference>
<name>A0ABM0M564_SACKO</name>
<keyword evidence="1" id="KW-1133">Transmembrane helix</keyword>
<feature type="transmembrane region" description="Helical" evidence="1">
    <location>
        <begin position="320"/>
        <end position="349"/>
    </location>
</feature>
<keyword evidence="1" id="KW-0812">Transmembrane</keyword>
<protein>
    <submittedName>
        <fullName evidence="3">Ectonucleotide pyrophosphatase/phosphodiesterase family member 5-like</fullName>
    </submittedName>
</protein>
<keyword evidence="2" id="KW-1185">Reference proteome</keyword>
<dbReference type="PANTHER" id="PTHR10151:SF120">
    <property type="entry name" value="BIS(5'-ADENOSYL)-TRIPHOSPHATASE"/>
    <property type="match status" value="1"/>
</dbReference>
<dbReference type="CDD" id="cd16018">
    <property type="entry name" value="Enpp"/>
    <property type="match status" value="1"/>
</dbReference>
<dbReference type="RefSeq" id="XP_006815155.1">
    <property type="nucleotide sequence ID" value="XM_006815092.1"/>
</dbReference>
<accession>A0ABM0M564</accession>
<dbReference type="PANTHER" id="PTHR10151">
    <property type="entry name" value="ECTONUCLEOTIDE PYROPHOSPHATASE/PHOSPHODIESTERASE"/>
    <property type="match status" value="1"/>
</dbReference>
<proteinExistence type="predicted"/>
<dbReference type="Gene3D" id="3.30.1360.180">
    <property type="match status" value="1"/>
</dbReference>
<dbReference type="InterPro" id="IPR002591">
    <property type="entry name" value="Phosphodiest/P_Trfase"/>
</dbReference>
<dbReference type="Pfam" id="PF01663">
    <property type="entry name" value="Phosphodiest"/>
    <property type="match status" value="1"/>
</dbReference>
<evidence type="ECO:0000313" key="3">
    <source>
        <dbReference type="RefSeq" id="XP_006815155.1"/>
    </source>
</evidence>
<gene>
    <name evidence="3" type="primary">LOC100377467</name>
</gene>
<dbReference type="Gene3D" id="3.40.720.10">
    <property type="entry name" value="Alkaline Phosphatase, subunit A"/>
    <property type="match status" value="1"/>
</dbReference>
<keyword evidence="1" id="KW-0472">Membrane</keyword>